<comment type="cofactor">
    <cofactor evidence="1">
        <name>[4Fe-4S] cluster</name>
        <dbReference type="ChEBI" id="CHEBI:49883"/>
    </cofactor>
</comment>
<evidence type="ECO:0000256" key="2">
    <source>
        <dbReference type="ARBA" id="ARBA00022691"/>
    </source>
</evidence>
<dbReference type="CDD" id="cd01335">
    <property type="entry name" value="Radical_SAM"/>
    <property type="match status" value="1"/>
</dbReference>
<dbReference type="SMART" id="SM00729">
    <property type="entry name" value="Elp3"/>
    <property type="match status" value="1"/>
</dbReference>
<dbReference type="InterPro" id="IPR006638">
    <property type="entry name" value="Elp3/MiaA/NifB-like_rSAM"/>
</dbReference>
<evidence type="ECO:0000256" key="5">
    <source>
        <dbReference type="ARBA" id="ARBA00023014"/>
    </source>
</evidence>
<keyword evidence="3" id="KW-0479">Metal-binding</keyword>
<reference evidence="7" key="1">
    <citation type="submission" date="2018-05" db="EMBL/GenBank/DDBJ databases">
        <authorList>
            <person name="Lanie J.A."/>
            <person name="Ng W.-L."/>
            <person name="Kazmierczak K.M."/>
            <person name="Andrzejewski T.M."/>
            <person name="Davidsen T.M."/>
            <person name="Wayne K.J."/>
            <person name="Tettelin H."/>
            <person name="Glass J.I."/>
            <person name="Rusch D."/>
            <person name="Podicherti R."/>
            <person name="Tsui H.-C.T."/>
            <person name="Winkler M.E."/>
        </authorList>
    </citation>
    <scope>NUCLEOTIDE SEQUENCE</scope>
</reference>
<dbReference type="InterPro" id="IPR058240">
    <property type="entry name" value="rSAM_sf"/>
</dbReference>
<sequence>QPTLSPEIVLENPVDLVCQGEGEGALADVLDVFEEGDRTFKNISNIVTKENGTYTAAPMRPLEDLDLLPWPDRELSFEHKIMRNDPSIHFAAGRGCPFPCTFCNAPQFMEIEKGLGAAYRTRSRENLCDEIDEVNKRWGIPSIYFIDDTFCIQKKWLLEFLEMYGSRFRIPFYCNVRADQMDEETAMALKDAGCYLVSFGIESGVQELRNKVLLKHTSNDRFRQTADTLKRANLRFMASNIVGLPHETLEDAISTLKFNTEIGTNV</sequence>
<dbReference type="PANTHER" id="PTHR43409">
    <property type="entry name" value="ANAEROBIC MAGNESIUM-PROTOPORPHYRIN IX MONOMETHYL ESTER CYCLASE-RELATED"/>
    <property type="match status" value="1"/>
</dbReference>
<proteinExistence type="predicted"/>
<dbReference type="Gene3D" id="3.80.30.20">
    <property type="entry name" value="tm_1862 like domain"/>
    <property type="match status" value="1"/>
</dbReference>
<evidence type="ECO:0000256" key="4">
    <source>
        <dbReference type="ARBA" id="ARBA00023004"/>
    </source>
</evidence>
<organism evidence="7">
    <name type="scientific">marine metagenome</name>
    <dbReference type="NCBI Taxonomy" id="408172"/>
    <lineage>
        <taxon>unclassified sequences</taxon>
        <taxon>metagenomes</taxon>
        <taxon>ecological metagenomes</taxon>
    </lineage>
</organism>
<evidence type="ECO:0000256" key="3">
    <source>
        <dbReference type="ARBA" id="ARBA00022723"/>
    </source>
</evidence>
<evidence type="ECO:0000256" key="1">
    <source>
        <dbReference type="ARBA" id="ARBA00001966"/>
    </source>
</evidence>
<dbReference type="Pfam" id="PF04055">
    <property type="entry name" value="Radical_SAM"/>
    <property type="match status" value="1"/>
</dbReference>
<dbReference type="GO" id="GO:0046872">
    <property type="term" value="F:metal ion binding"/>
    <property type="evidence" value="ECO:0007669"/>
    <property type="project" value="UniProtKB-KW"/>
</dbReference>
<dbReference type="SFLD" id="SFLDS00029">
    <property type="entry name" value="Radical_SAM"/>
    <property type="match status" value="1"/>
</dbReference>
<evidence type="ECO:0000313" key="7">
    <source>
        <dbReference type="EMBL" id="SVD78953.1"/>
    </source>
</evidence>
<feature type="non-terminal residue" evidence="7">
    <location>
        <position position="266"/>
    </location>
</feature>
<accession>A0A382Y6S9</accession>
<dbReference type="AlphaFoldDB" id="A0A382Y6S9"/>
<dbReference type="InterPro" id="IPR051198">
    <property type="entry name" value="BchE-like"/>
</dbReference>
<gene>
    <name evidence="7" type="ORF">METZ01_LOCUS431807</name>
</gene>
<dbReference type="InterPro" id="IPR023404">
    <property type="entry name" value="rSAM_horseshoe"/>
</dbReference>
<dbReference type="PANTHER" id="PTHR43409:SF7">
    <property type="entry name" value="BLL1977 PROTEIN"/>
    <property type="match status" value="1"/>
</dbReference>
<dbReference type="PROSITE" id="PS51918">
    <property type="entry name" value="RADICAL_SAM"/>
    <property type="match status" value="1"/>
</dbReference>
<protein>
    <recommendedName>
        <fullName evidence="6">Radical SAM core domain-containing protein</fullName>
    </recommendedName>
</protein>
<name>A0A382Y6S9_9ZZZZ</name>
<dbReference type="GO" id="GO:0051536">
    <property type="term" value="F:iron-sulfur cluster binding"/>
    <property type="evidence" value="ECO:0007669"/>
    <property type="project" value="UniProtKB-KW"/>
</dbReference>
<keyword evidence="2" id="KW-0949">S-adenosyl-L-methionine</keyword>
<dbReference type="SUPFAM" id="SSF102114">
    <property type="entry name" value="Radical SAM enzymes"/>
    <property type="match status" value="1"/>
</dbReference>
<keyword evidence="5" id="KW-0411">Iron-sulfur</keyword>
<evidence type="ECO:0000259" key="6">
    <source>
        <dbReference type="PROSITE" id="PS51918"/>
    </source>
</evidence>
<dbReference type="EMBL" id="UINC01173388">
    <property type="protein sequence ID" value="SVD78953.1"/>
    <property type="molecule type" value="Genomic_DNA"/>
</dbReference>
<feature type="domain" description="Radical SAM core" evidence="6">
    <location>
        <begin position="82"/>
        <end position="266"/>
    </location>
</feature>
<dbReference type="GO" id="GO:0003824">
    <property type="term" value="F:catalytic activity"/>
    <property type="evidence" value="ECO:0007669"/>
    <property type="project" value="InterPro"/>
</dbReference>
<feature type="non-terminal residue" evidence="7">
    <location>
        <position position="1"/>
    </location>
</feature>
<dbReference type="InterPro" id="IPR007197">
    <property type="entry name" value="rSAM"/>
</dbReference>
<dbReference type="SFLD" id="SFLDG01082">
    <property type="entry name" value="B12-binding_domain_containing"/>
    <property type="match status" value="1"/>
</dbReference>
<keyword evidence="4" id="KW-0408">Iron</keyword>